<dbReference type="Proteomes" id="UP000007807">
    <property type="component" value="Chromosome"/>
</dbReference>
<gene>
    <name evidence="2" type="ordered locus">MCON_1050</name>
</gene>
<sequence length="888" mass="95737">MDNGCTATLIDSRHIVAAAHCFCYDDTGSWQNNLFFYPNFNPNRTNTQSFAIDRAVVGTRVETGGEFQASDWGIGHLAKDVTDFPALPIACILTVPANVNSSGYGRDLSFFGMGQAPPGGSSKMGCNVWWQPALVDPECKVYKIDQDQLFFDCATVGGNSGSPVLYKIGNNHFLAGVIHGPGNPVQWHGWWSIADLQVEPGSPVSVASRGANNLDVFVVGKDGGIYTAAWGPQTDSTWKGWWRISDLEAKPGSSVSVTSRGADWLDIFVVGNDGGIYTASWNPAFEDGWHGWWRIGDIAVDPGSPVSVVSRSANKLDVFVTGSDGGIYTAAWEPGFEDGWHGWWRIGNNAVDPGSPVSVVSRSADKLDVFVTGSDGGIYTAAWEPGFEDGWHGWWRIGNNAVDPGSPVSVVSRGADKLDVFVTGSDGGIYTAAWEPGFTDGWHGWSRIGDLAADPESYIAAVSRGTDKLDIFVVGPDGKVQANGWEPKFPCGWKGWQNVLDASFKPGSCLGAISRSSDWLDVFAASVDSNVYTAAWNPAFTCEACGDQGPALDHLNAGPSAKRFQYAPRFAKNVAIARHVDGSARTEVFVIDSDNDLVVTRSRNGNSVADGFSAFSSLGSITSPRQIAAFIQTNAKPQVVVTSEAGKLYTRAVSKSSDSWNGWTTIDLPAGVTEALDVDAAYDSEGNNQIFVVGDDGNLYTRGRINKEPDSAWKGWEKLTASGSIRKVTALRRADGTEQAFLIDSAGGLATLWQMEAKPSSSWTAPGNFENPSKSAIIDIDAAWTEDEQTWIFAVDEKGALWVRAMVSKDSSQGWGDWQPWATNLYAPSAKSLQPQPEGIVSLTASRWQEETGGDIVPVVFATDNKGNIYYTTHDRSGGWSAWRSFYH</sequence>
<organism evidence="2 3">
    <name type="scientific">Methanothrix soehngenii (strain ATCC 5969 / DSM 3671 / JCM 10134 / NBRC 103675 / OCM 69 / GP-6)</name>
    <name type="common">Methanosaeta concilii</name>
    <dbReference type="NCBI Taxonomy" id="990316"/>
    <lineage>
        <taxon>Archaea</taxon>
        <taxon>Methanobacteriati</taxon>
        <taxon>Methanobacteriota</taxon>
        <taxon>Stenosarchaea group</taxon>
        <taxon>Methanomicrobia</taxon>
        <taxon>Methanotrichales</taxon>
        <taxon>Methanotrichaceae</taxon>
        <taxon>Methanothrix</taxon>
    </lineage>
</organism>
<accession>F4BZ97</accession>
<dbReference type="Pfam" id="PF00089">
    <property type="entry name" value="Trypsin"/>
    <property type="match status" value="1"/>
</dbReference>
<dbReference type="Gene3D" id="2.40.10.10">
    <property type="entry name" value="Trypsin-like serine proteases"/>
    <property type="match status" value="1"/>
</dbReference>
<protein>
    <recommendedName>
        <fullName evidence="1">Peptidase S1 domain-containing protein</fullName>
    </recommendedName>
</protein>
<dbReference type="AlphaFoldDB" id="F4BZ97"/>
<feature type="domain" description="Peptidase S1" evidence="1">
    <location>
        <begin position="4"/>
        <end position="178"/>
    </location>
</feature>
<evidence type="ECO:0000313" key="3">
    <source>
        <dbReference type="Proteomes" id="UP000007807"/>
    </source>
</evidence>
<dbReference type="SUPFAM" id="SSF89372">
    <property type="entry name" value="Fucose-specific lectin"/>
    <property type="match status" value="3"/>
</dbReference>
<dbReference type="SUPFAM" id="SSF50494">
    <property type="entry name" value="Trypsin-like serine proteases"/>
    <property type="match status" value="1"/>
</dbReference>
<evidence type="ECO:0000259" key="1">
    <source>
        <dbReference type="Pfam" id="PF00089"/>
    </source>
</evidence>
<dbReference type="GO" id="GO:0006508">
    <property type="term" value="P:proteolysis"/>
    <property type="evidence" value="ECO:0007669"/>
    <property type="project" value="InterPro"/>
</dbReference>
<proteinExistence type="predicted"/>
<dbReference type="InParanoid" id="F4BZ97"/>
<dbReference type="GO" id="GO:0004252">
    <property type="term" value="F:serine-type endopeptidase activity"/>
    <property type="evidence" value="ECO:0007669"/>
    <property type="project" value="InterPro"/>
</dbReference>
<dbReference type="KEGG" id="mcj:MCON_1050"/>
<dbReference type="InterPro" id="IPR043504">
    <property type="entry name" value="Peptidase_S1_PA_chymotrypsin"/>
</dbReference>
<name>F4BZ97_METSG</name>
<dbReference type="Gene3D" id="2.120.10.70">
    <property type="entry name" value="Fucose-specific lectin"/>
    <property type="match status" value="3"/>
</dbReference>
<evidence type="ECO:0000313" key="2">
    <source>
        <dbReference type="EMBL" id="AEB67796.1"/>
    </source>
</evidence>
<dbReference type="InterPro" id="IPR001254">
    <property type="entry name" value="Trypsin_dom"/>
</dbReference>
<reference evidence="2 3" key="1">
    <citation type="journal article" date="2011" name="J. Bacteriol.">
        <title>Complete genome sequence of Methanosaeta concilii, a specialist in aceticlastic methanogenesis.</title>
        <authorList>
            <person name="Barber R.D."/>
            <person name="Zhang L."/>
            <person name="Harnack M."/>
            <person name="Olson M.V."/>
            <person name="Kaul R."/>
            <person name="Ingram-Smith C."/>
            <person name="Smith K.S."/>
        </authorList>
    </citation>
    <scope>NUCLEOTIDE SEQUENCE [LARGE SCALE GENOMIC DNA]</scope>
    <source>
        <strain evidence="3">ATCC 5969 / DSM 3671 / JCM 10134 / NBRC 103675 / OCM 69 / GP-6</strain>
    </source>
</reference>
<keyword evidence="3" id="KW-1185">Reference proteome</keyword>
<dbReference type="HOGENOM" id="CLU_324828_0_0_2"/>
<dbReference type="EMBL" id="CP002565">
    <property type="protein sequence ID" value="AEB67796.1"/>
    <property type="molecule type" value="Genomic_DNA"/>
</dbReference>
<dbReference type="InterPro" id="IPR009003">
    <property type="entry name" value="Peptidase_S1_PA"/>
</dbReference>